<dbReference type="EMBL" id="JAXOFX010000005">
    <property type="protein sequence ID" value="MDZ5472046.1"/>
    <property type="molecule type" value="Genomic_DNA"/>
</dbReference>
<protein>
    <submittedName>
        <fullName evidence="1">Sigma-G-dependent sporulation-specific acid-soluble spore protein CsgA</fullName>
    </submittedName>
</protein>
<gene>
    <name evidence="1" type="ORF">SM124_09835</name>
</gene>
<dbReference type="Proteomes" id="UP001290455">
    <property type="component" value="Unassembled WGS sequence"/>
</dbReference>
<accession>A0ABU5IY35</accession>
<dbReference type="RefSeq" id="WP_322446349.1">
    <property type="nucleotide sequence ID" value="NZ_JAXOFX010000005.1"/>
</dbReference>
<name>A0ABU5IY35_9BACI</name>
<proteinExistence type="predicted"/>
<reference evidence="1 2" key="1">
    <citation type="submission" date="2023-11" db="EMBL/GenBank/DDBJ databases">
        <title>Bacillus jintuensis, isolated from a mudflat on the Beibu Gulf coast.</title>
        <authorList>
            <person name="Li M."/>
        </authorList>
    </citation>
    <scope>NUCLEOTIDE SEQUENCE [LARGE SCALE GENOMIC DNA]</scope>
    <source>
        <strain evidence="1 2">31A1R</strain>
    </source>
</reference>
<comment type="caution">
    <text evidence="1">The sequence shown here is derived from an EMBL/GenBank/DDBJ whole genome shotgun (WGS) entry which is preliminary data.</text>
</comment>
<dbReference type="InterPro" id="IPR020255">
    <property type="entry name" value="CsgA"/>
</dbReference>
<organism evidence="1 2">
    <name type="scientific">Robertmurraya mangrovi</name>
    <dbReference type="NCBI Taxonomy" id="3098077"/>
    <lineage>
        <taxon>Bacteria</taxon>
        <taxon>Bacillati</taxon>
        <taxon>Bacillota</taxon>
        <taxon>Bacilli</taxon>
        <taxon>Bacillales</taxon>
        <taxon>Bacillaceae</taxon>
        <taxon>Robertmurraya</taxon>
    </lineage>
</organism>
<sequence>MNKPLGYLREIISNYTDRSSTAKNIYARIENKEYDSEELFVRDLSEEEINFLDKILPDEINHAKEENDETRAHNLNEVFEQLF</sequence>
<dbReference type="Pfam" id="PF17334">
    <property type="entry name" value="CsgA"/>
    <property type="match status" value="1"/>
</dbReference>
<evidence type="ECO:0000313" key="1">
    <source>
        <dbReference type="EMBL" id="MDZ5472046.1"/>
    </source>
</evidence>
<evidence type="ECO:0000313" key="2">
    <source>
        <dbReference type="Proteomes" id="UP001290455"/>
    </source>
</evidence>
<keyword evidence="2" id="KW-1185">Reference proteome</keyword>